<evidence type="ECO:0000313" key="2">
    <source>
        <dbReference type="Proteomes" id="UP000307574"/>
    </source>
</evidence>
<dbReference type="AlphaFoldDB" id="A0A4U2CIN5"/>
<organism evidence="1 2">
    <name type="scientific">Vibrio kanaloae</name>
    <dbReference type="NCBI Taxonomy" id="170673"/>
    <lineage>
        <taxon>Bacteria</taxon>
        <taxon>Pseudomonadati</taxon>
        <taxon>Pseudomonadota</taxon>
        <taxon>Gammaproteobacteria</taxon>
        <taxon>Vibrionales</taxon>
        <taxon>Vibrionaceae</taxon>
        <taxon>Vibrio</taxon>
    </lineage>
</organism>
<gene>
    <name evidence="1" type="ORF">FCV50_04185</name>
</gene>
<proteinExistence type="predicted"/>
<protein>
    <submittedName>
        <fullName evidence="1">Uncharacterized protein</fullName>
    </submittedName>
</protein>
<dbReference type="Proteomes" id="UP000307574">
    <property type="component" value="Unassembled WGS sequence"/>
</dbReference>
<dbReference type="EMBL" id="SYUV01000011">
    <property type="protein sequence ID" value="TKF35092.1"/>
    <property type="molecule type" value="Genomic_DNA"/>
</dbReference>
<sequence>MMNNAFHEEKMRVTSIPYRSGKLVIFSGVPPLAKHSYNMSGCMEVLLCTQHFCQKISKCHSI</sequence>
<reference evidence="1 2" key="1">
    <citation type="submission" date="2019-04" db="EMBL/GenBank/DDBJ databases">
        <title>A reverse ecology approach based on a biological definition of microbial populations.</title>
        <authorList>
            <person name="Arevalo P."/>
            <person name="Vaninsberghe D."/>
            <person name="Elsherbini J."/>
            <person name="Gore J."/>
            <person name="Polz M."/>
        </authorList>
    </citation>
    <scope>NUCLEOTIDE SEQUENCE [LARGE SCALE GENOMIC DNA]</scope>
    <source>
        <strain evidence="1 2">10N.261.46.F4</strain>
    </source>
</reference>
<comment type="caution">
    <text evidence="1">The sequence shown here is derived from an EMBL/GenBank/DDBJ whole genome shotgun (WGS) entry which is preliminary data.</text>
</comment>
<accession>A0A4U2CIN5</accession>
<name>A0A4U2CIN5_9VIBR</name>
<evidence type="ECO:0000313" key="1">
    <source>
        <dbReference type="EMBL" id="TKF35092.1"/>
    </source>
</evidence>